<comment type="caution">
    <text evidence="2">The sequence shown here is derived from an EMBL/GenBank/DDBJ whole genome shotgun (WGS) entry which is preliminary data.</text>
</comment>
<dbReference type="Proteomes" id="UP001292913">
    <property type="component" value="Unassembled WGS sequence"/>
</dbReference>
<feature type="region of interest" description="Disordered" evidence="1">
    <location>
        <begin position="1"/>
        <end position="67"/>
    </location>
</feature>
<gene>
    <name evidence="2" type="ORF">QHG74_09185</name>
</gene>
<evidence type="ECO:0000313" key="2">
    <source>
        <dbReference type="EMBL" id="MDY7257891.1"/>
    </source>
</evidence>
<evidence type="ECO:0000256" key="1">
    <source>
        <dbReference type="SAM" id="MobiDB-lite"/>
    </source>
</evidence>
<proteinExistence type="predicted"/>
<keyword evidence="3" id="KW-1185">Reference proteome</keyword>
<evidence type="ECO:0000313" key="3">
    <source>
        <dbReference type="Proteomes" id="UP001292913"/>
    </source>
</evidence>
<sequence>MASKKTTHRESKTQVENGAQNLKKEGRAHQKGEIIRRVKREQLEEEKRQAKEKVSSTRKVYHCCADE</sequence>
<name>A0ABU5HPK7_9BACE</name>
<protein>
    <submittedName>
        <fullName evidence="2">Uncharacterized protein</fullName>
    </submittedName>
</protein>
<reference evidence="2 3" key="1">
    <citation type="submission" date="2023-04" db="EMBL/GenBank/DDBJ databases">
        <title>Bacteroides pacosi sp. nov., isolated from the fecal material of an alpaca.</title>
        <authorList>
            <person name="Miller S."/>
            <person name="Hendry M."/>
            <person name="King J."/>
            <person name="Sankaranarayanan K."/>
            <person name="Lawson P.A."/>
        </authorList>
    </citation>
    <scope>NUCLEOTIDE SEQUENCE [LARGE SCALE GENOMIC DNA]</scope>
    <source>
        <strain evidence="2 3">A2-P53</strain>
    </source>
</reference>
<dbReference type="EMBL" id="JARZAK010000005">
    <property type="protein sequence ID" value="MDY7257891.1"/>
    <property type="molecule type" value="Genomic_DNA"/>
</dbReference>
<feature type="compositionally biased region" description="Basic and acidic residues" evidence="1">
    <location>
        <begin position="22"/>
        <end position="55"/>
    </location>
</feature>
<organism evidence="2 3">
    <name type="scientific">Bacteroides vicugnae</name>
    <dbReference type="NCBI Taxonomy" id="3037989"/>
    <lineage>
        <taxon>Bacteria</taxon>
        <taxon>Pseudomonadati</taxon>
        <taxon>Bacteroidota</taxon>
        <taxon>Bacteroidia</taxon>
        <taxon>Bacteroidales</taxon>
        <taxon>Bacteroidaceae</taxon>
        <taxon>Bacteroides</taxon>
    </lineage>
</organism>
<dbReference type="RefSeq" id="WP_195650180.1">
    <property type="nucleotide sequence ID" value="NZ_JARZAK010000005.1"/>
</dbReference>
<accession>A0ABU5HPK7</accession>